<feature type="transmembrane region" description="Helical" evidence="2">
    <location>
        <begin position="12"/>
        <end position="35"/>
    </location>
</feature>
<organism evidence="3 4">
    <name type="scientific">Lactarius akahatsu</name>
    <dbReference type="NCBI Taxonomy" id="416441"/>
    <lineage>
        <taxon>Eukaryota</taxon>
        <taxon>Fungi</taxon>
        <taxon>Dikarya</taxon>
        <taxon>Basidiomycota</taxon>
        <taxon>Agaricomycotina</taxon>
        <taxon>Agaricomycetes</taxon>
        <taxon>Russulales</taxon>
        <taxon>Russulaceae</taxon>
        <taxon>Lactarius</taxon>
    </lineage>
</organism>
<feature type="transmembrane region" description="Helical" evidence="2">
    <location>
        <begin position="47"/>
        <end position="67"/>
    </location>
</feature>
<feature type="transmembrane region" description="Helical" evidence="2">
    <location>
        <begin position="118"/>
        <end position="141"/>
    </location>
</feature>
<dbReference type="EMBL" id="JAKELL010000001">
    <property type="protein sequence ID" value="KAH9001328.1"/>
    <property type="molecule type" value="Genomic_DNA"/>
</dbReference>
<accession>A0AAD4LRK0</accession>
<feature type="region of interest" description="Disordered" evidence="1">
    <location>
        <begin position="192"/>
        <end position="221"/>
    </location>
</feature>
<evidence type="ECO:0000256" key="1">
    <source>
        <dbReference type="SAM" id="MobiDB-lite"/>
    </source>
</evidence>
<keyword evidence="4" id="KW-1185">Reference proteome</keyword>
<comment type="caution">
    <text evidence="3">The sequence shown here is derived from an EMBL/GenBank/DDBJ whole genome shotgun (WGS) entry which is preliminary data.</text>
</comment>
<reference evidence="3" key="1">
    <citation type="submission" date="2022-01" db="EMBL/GenBank/DDBJ databases">
        <title>Comparative genomics reveals a dynamic genome evolution in the ectomycorrhizal milk-cap (Lactarius) mushrooms.</title>
        <authorList>
            <consortium name="DOE Joint Genome Institute"/>
            <person name="Lebreton A."/>
            <person name="Tang N."/>
            <person name="Kuo A."/>
            <person name="LaButti K."/>
            <person name="Drula E."/>
            <person name="Barry K."/>
            <person name="Clum A."/>
            <person name="Lipzen A."/>
            <person name="Mousain D."/>
            <person name="Ng V."/>
            <person name="Wang R."/>
            <person name="Wang X."/>
            <person name="Dai Y."/>
            <person name="Henrissat B."/>
            <person name="Grigoriev I.V."/>
            <person name="Guerin-Laguette A."/>
            <person name="Yu F."/>
            <person name="Martin F.M."/>
        </authorList>
    </citation>
    <scope>NUCLEOTIDE SEQUENCE</scope>
    <source>
        <strain evidence="3">QP</strain>
    </source>
</reference>
<keyword evidence="2" id="KW-0472">Membrane</keyword>
<evidence type="ECO:0000256" key="2">
    <source>
        <dbReference type="SAM" id="Phobius"/>
    </source>
</evidence>
<sequence length="221" mass="24896">MQHSPLFLKVRLAMFSLTTLICLIWVILLSCVLFTRWDVSSQSERTFLILFLGIDALTMIILPVLLLAKFRTWLDGARLLFLLVCHIGTALSFAVWLPTISCPDDTPDDHGICQLLNVYIVISSWLPPLLLILYGVCLALYTWRVASRPREPPQTDGEIGAIEPSLCDIPTDRPGEPSLPMMRQSFSEDLLSSITGTGSSDSRRGSRRKSRLEKRLPEHLF</sequence>
<feature type="transmembrane region" description="Helical" evidence="2">
    <location>
        <begin position="79"/>
        <end position="98"/>
    </location>
</feature>
<gene>
    <name evidence="3" type="ORF">EDB92DRAFT_45967</name>
</gene>
<evidence type="ECO:0000313" key="4">
    <source>
        <dbReference type="Proteomes" id="UP001201163"/>
    </source>
</evidence>
<keyword evidence="2" id="KW-1133">Transmembrane helix</keyword>
<evidence type="ECO:0000313" key="3">
    <source>
        <dbReference type="EMBL" id="KAH9001328.1"/>
    </source>
</evidence>
<dbReference type="Proteomes" id="UP001201163">
    <property type="component" value="Unassembled WGS sequence"/>
</dbReference>
<keyword evidence="2" id="KW-0812">Transmembrane</keyword>
<dbReference type="AlphaFoldDB" id="A0AAD4LRK0"/>
<name>A0AAD4LRK0_9AGAM</name>
<proteinExistence type="predicted"/>
<protein>
    <submittedName>
        <fullName evidence="3">Uncharacterized protein</fullName>
    </submittedName>
</protein>